<evidence type="ECO:0000256" key="6">
    <source>
        <dbReference type="ARBA" id="ARBA00022723"/>
    </source>
</evidence>
<evidence type="ECO:0000259" key="12">
    <source>
        <dbReference type="Pfam" id="PF01435"/>
    </source>
</evidence>
<dbReference type="AlphaFoldDB" id="A0A382GRW2"/>
<dbReference type="PANTHER" id="PTHR43221">
    <property type="entry name" value="PROTEASE HTPX"/>
    <property type="match status" value="1"/>
</dbReference>
<evidence type="ECO:0000256" key="7">
    <source>
        <dbReference type="ARBA" id="ARBA00022801"/>
    </source>
</evidence>
<evidence type="ECO:0000256" key="2">
    <source>
        <dbReference type="ARBA" id="ARBA00004651"/>
    </source>
</evidence>
<accession>A0A382GRW2</accession>
<dbReference type="GO" id="GO:0004222">
    <property type="term" value="F:metalloendopeptidase activity"/>
    <property type="evidence" value="ECO:0007669"/>
    <property type="project" value="InterPro"/>
</dbReference>
<name>A0A382GRW2_9ZZZZ</name>
<evidence type="ECO:0000313" key="13">
    <source>
        <dbReference type="EMBL" id="SVB76911.1"/>
    </source>
</evidence>
<dbReference type="GO" id="GO:0005886">
    <property type="term" value="C:plasma membrane"/>
    <property type="evidence" value="ECO:0007669"/>
    <property type="project" value="UniProtKB-SubCell"/>
</dbReference>
<evidence type="ECO:0000256" key="5">
    <source>
        <dbReference type="ARBA" id="ARBA00022692"/>
    </source>
</evidence>
<evidence type="ECO:0000256" key="11">
    <source>
        <dbReference type="ARBA" id="ARBA00023136"/>
    </source>
</evidence>
<protein>
    <recommendedName>
        <fullName evidence="12">Peptidase M48 domain-containing protein</fullName>
    </recommendedName>
</protein>
<keyword evidence="6" id="KW-0479">Metal-binding</keyword>
<dbReference type="GO" id="GO:0006508">
    <property type="term" value="P:proteolysis"/>
    <property type="evidence" value="ECO:0007669"/>
    <property type="project" value="UniProtKB-KW"/>
</dbReference>
<keyword evidence="5" id="KW-0812">Transmembrane</keyword>
<organism evidence="13">
    <name type="scientific">marine metagenome</name>
    <dbReference type="NCBI Taxonomy" id="408172"/>
    <lineage>
        <taxon>unclassified sequences</taxon>
        <taxon>metagenomes</taxon>
        <taxon>ecological metagenomes</taxon>
    </lineage>
</organism>
<dbReference type="InterPro" id="IPR001915">
    <property type="entry name" value="Peptidase_M48"/>
</dbReference>
<evidence type="ECO:0000256" key="3">
    <source>
        <dbReference type="ARBA" id="ARBA00022475"/>
    </source>
</evidence>
<comment type="subcellular location">
    <subcellularLocation>
        <location evidence="2">Cell membrane</location>
        <topology evidence="2">Multi-pass membrane protein</topology>
    </subcellularLocation>
</comment>
<evidence type="ECO:0000256" key="10">
    <source>
        <dbReference type="ARBA" id="ARBA00023049"/>
    </source>
</evidence>
<keyword evidence="9" id="KW-1133">Transmembrane helix</keyword>
<keyword evidence="10" id="KW-0482">Metalloprotease</keyword>
<evidence type="ECO:0000256" key="9">
    <source>
        <dbReference type="ARBA" id="ARBA00022989"/>
    </source>
</evidence>
<evidence type="ECO:0000256" key="1">
    <source>
        <dbReference type="ARBA" id="ARBA00001947"/>
    </source>
</evidence>
<gene>
    <name evidence="13" type="ORF">METZ01_LOCUS229765</name>
</gene>
<evidence type="ECO:0000256" key="4">
    <source>
        <dbReference type="ARBA" id="ARBA00022670"/>
    </source>
</evidence>
<keyword evidence="4" id="KW-0645">Protease</keyword>
<comment type="cofactor">
    <cofactor evidence="1">
        <name>Zn(2+)</name>
        <dbReference type="ChEBI" id="CHEBI:29105"/>
    </cofactor>
</comment>
<dbReference type="InterPro" id="IPR050083">
    <property type="entry name" value="HtpX_protease"/>
</dbReference>
<sequence length="401" mass="44689">MTAAKIRCTNDLKLSQVLLENPDIKRVIARIKRLEEKGEQPATRRQLLTTSVRLSRAMAAGLHAKADHCVERLGIETPLELYAYASPQFNAACFKPEEGRVFIMFSSSLLEAFADQELLFVMGHELGHHVYHHHEVPIGYVLRGRRPPPADLALDLFAWSRYAEISADRAGAFCAEDLDGVARALFKLASGITSENVVTFKLDEFLSQVDDMLAFDDKPGQGAPMQDWFSTHPFSPLRVKALTFFHESSLMLASGDDKPALEDKVQQLMNLMEPDYMQGKTDASRAMRDLFLAAAVVIADAYEGISDKERAALKSFLGKAYAVDALDSQRLREDLPRRVTEARERNSLTQRMQVMRDICLIATTEKPVSDVELELLSEIATGLEVPGSFVSQCLDAPVELD</sequence>
<proteinExistence type="predicted"/>
<feature type="domain" description="Peptidase M48" evidence="12">
    <location>
        <begin position="157"/>
        <end position="243"/>
    </location>
</feature>
<feature type="domain" description="Peptidase M48" evidence="12">
    <location>
        <begin position="60"/>
        <end position="135"/>
    </location>
</feature>
<dbReference type="InterPro" id="IPR029024">
    <property type="entry name" value="TerB-like"/>
</dbReference>
<evidence type="ECO:0000256" key="8">
    <source>
        <dbReference type="ARBA" id="ARBA00022833"/>
    </source>
</evidence>
<keyword evidence="8" id="KW-0862">Zinc</keyword>
<dbReference type="GO" id="GO:0046872">
    <property type="term" value="F:metal ion binding"/>
    <property type="evidence" value="ECO:0007669"/>
    <property type="project" value="UniProtKB-KW"/>
</dbReference>
<dbReference type="CDD" id="cd07325">
    <property type="entry name" value="M48_Ste24p_like"/>
    <property type="match status" value="1"/>
</dbReference>
<keyword evidence="3" id="KW-1003">Cell membrane</keyword>
<keyword evidence="11" id="KW-0472">Membrane</keyword>
<reference evidence="13" key="1">
    <citation type="submission" date="2018-05" db="EMBL/GenBank/DDBJ databases">
        <authorList>
            <person name="Lanie J.A."/>
            <person name="Ng W.-L."/>
            <person name="Kazmierczak K.M."/>
            <person name="Andrzejewski T.M."/>
            <person name="Davidsen T.M."/>
            <person name="Wayne K.J."/>
            <person name="Tettelin H."/>
            <person name="Glass J.I."/>
            <person name="Rusch D."/>
            <person name="Podicherti R."/>
            <person name="Tsui H.-C.T."/>
            <person name="Winkler M.E."/>
        </authorList>
    </citation>
    <scope>NUCLEOTIDE SEQUENCE</scope>
</reference>
<keyword evidence="7" id="KW-0378">Hydrolase</keyword>
<dbReference type="PANTHER" id="PTHR43221:SF1">
    <property type="entry name" value="PROTEASE HTPX"/>
    <property type="match status" value="1"/>
</dbReference>
<dbReference type="Pfam" id="PF01435">
    <property type="entry name" value="Peptidase_M48"/>
    <property type="match status" value="2"/>
</dbReference>
<dbReference type="Gene3D" id="3.30.2010.10">
    <property type="entry name" value="Metalloproteases ('zincins'), catalytic domain"/>
    <property type="match status" value="1"/>
</dbReference>
<dbReference type="SUPFAM" id="SSF158682">
    <property type="entry name" value="TerB-like"/>
    <property type="match status" value="1"/>
</dbReference>
<dbReference type="EMBL" id="UINC01056644">
    <property type="protein sequence ID" value="SVB76911.1"/>
    <property type="molecule type" value="Genomic_DNA"/>
</dbReference>